<feature type="compositionally biased region" description="Polar residues" evidence="2">
    <location>
        <begin position="1"/>
        <end position="11"/>
    </location>
</feature>
<feature type="compositionally biased region" description="Basic and acidic residues" evidence="2">
    <location>
        <begin position="556"/>
        <end position="570"/>
    </location>
</feature>
<evidence type="ECO:0000256" key="2">
    <source>
        <dbReference type="SAM" id="MobiDB-lite"/>
    </source>
</evidence>
<dbReference type="EMBL" id="QWIR01000044">
    <property type="protein sequence ID" value="RMY91131.1"/>
    <property type="molecule type" value="Genomic_DNA"/>
</dbReference>
<feature type="compositionally biased region" description="Polar residues" evidence="2">
    <location>
        <begin position="537"/>
        <end position="555"/>
    </location>
</feature>
<reference evidence="5 6" key="1">
    <citation type="journal article" date="2018" name="BMC Genomics">
        <title>Genomic evidence for intraspecific hybridization in a clonal and extremely halotolerant yeast.</title>
        <authorList>
            <person name="Gostincar C."/>
            <person name="Stajich J.E."/>
            <person name="Zupancic J."/>
            <person name="Zalar P."/>
            <person name="Gunde-Cimerman N."/>
        </authorList>
    </citation>
    <scope>NUCLEOTIDE SEQUENCE [LARGE SCALE GENOMIC DNA]</scope>
    <source>
        <strain evidence="5 6">EXF-2788</strain>
    </source>
</reference>
<proteinExistence type="predicted"/>
<keyword evidence="3" id="KW-1133">Transmembrane helix</keyword>
<organism evidence="5 6">
    <name type="scientific">Hortaea werneckii</name>
    <name type="common">Black yeast</name>
    <name type="synonym">Cladosporium werneckii</name>
    <dbReference type="NCBI Taxonomy" id="91943"/>
    <lineage>
        <taxon>Eukaryota</taxon>
        <taxon>Fungi</taxon>
        <taxon>Dikarya</taxon>
        <taxon>Ascomycota</taxon>
        <taxon>Pezizomycotina</taxon>
        <taxon>Dothideomycetes</taxon>
        <taxon>Dothideomycetidae</taxon>
        <taxon>Mycosphaerellales</taxon>
        <taxon>Teratosphaeriaceae</taxon>
        <taxon>Hortaea</taxon>
    </lineage>
</organism>
<dbReference type="Proteomes" id="UP000268823">
    <property type="component" value="Unassembled WGS sequence"/>
</dbReference>
<dbReference type="InterPro" id="IPR056693">
    <property type="entry name" value="DUF7791"/>
</dbReference>
<sequence length="1613" mass="180675">MTPSKSNSESPSKGPGEKPELTKERLEENNVSYSKDIHDPAKNGNIFAQLPPHIEYVRESLLNFRNSLPKFDERYHELLRRDVKDLGERMEDEDLPPVIAFTCIGPAVQVWLTYRAGPTRENGDKMVYKFYLLSMFEANTRQRIHMQCIYATHLELLWGVHSCRLVIKHMHVWASRILKPRIWVCLSSLVSKTSLANGAAIGLPQESCNDEQVQSGVQSADEPSPSLKTPSKESRAKLPVRSPRIPKASGTACPLSSSPRKSAPYTPNLPKTGGAEEAAITPPESPERPETPECRPTGASTSKSPFISGPTFPERKPYLFGGSTSAEGRSGLFGMFHKAQKSEQSQPFSAGFNGKKEKNVSAAEVEDLVFGFGTFGLHSKSSDTSNKKTHTRSSDAADLEGDQQAPDAQTYRYHTYRTGQPREIFVEEELDVDDGEWMPQHYLSRSCSSDETSDFSDDGSDEDSESDFDCDSEDQDGVCSAPKSKSAFGSVFDINPGSREKPDGNHPKDSDYASSTRLGSHPSSGDGLRDGKDALGGNSQFDRPANSDTTSSTSHHCGEELKEEEEKKDITAGLSSGGWGPMSVQEFFKDATAPSVALYGFRLLREHGDKIRLQRLCTVLVEAMPTQRCVEAMLCAGFDEHGKAWADMGSVAFWQVDSGAQHDRKLPSMSWEEGTCLDWARHVEEHHALKRPWPPRYALTVSLHLHARMPTNKDFDLLASHSGRFWSESSFIEKMIDALGSLGLAANILQLLEYGGKLAMAIHEVYESPSGTTMKNLETEKIQIDLRDIGANLSAVKARSLEGLEERLYKLKSQLAVRMLGALRNEQSALSCQMRQYRQCAERWQSDNIACFNSAEADLQSALECFRKETKALQTSVRNDQKDQSHTLSALEVSLKDLSRQVTATQTLTATVSRNDCVLRNLAFPEMVARYKGIPQAYKTTYSWIFEDGIFQRWLTMSDNTFWIGGKAGSGKSTFMKFLANHPTTKSGLQQWSQGRRLVIADHYIWNPGAPMQKSKEGLLRNLLFQILRQCPDLIETAFPSRSSFSDFVNRHADSWTESELAGALDLVLNSQAQITSFCFFLDGLDEYSDPTIELIRDLESLSTRPHVKLCVSSRPWNEFHQAYGQIADHHLTLQHLTRTDIKNYIVGELINDPLFIDLAPGAEYTDSITKKILNRAQGVFLWVRLVIRDLRQALAEGDDTKQLDLRLGALPSDLESYFKPAVLCYLDEELENYSSVATSRLRIDKQTMLRRINQWGRDFVQITVAPSWGGWGPFSTALAYDADFMHRTMKDFLMEKGMQDELWKLSGSDFDPRTTLCRIHICLAGALDPSECEYDFSKSSKAFRQVAGTIMRFAKECELHNIAPPFEFLDVLDRIGGHHLTSRGDRTDGSHWTASCVDSRETFHGDMGQSTFLAYAANFGLHIYLEVKLTSSKLSQKELNLILDATLRSKYRYAPIATGWIQISRMVKLLLDRGAQPTYVITDYDGVRHTIWSAFIQDLRRLPKETLPESKEIAHLIKMLVHAGVEGFGVTGKENLAAFSHLTSRCRPDEWEELREALENAVPQNNGISHSRQGITASSAVYANVVPSDRLGWIGTVLIFVVLTLAYYRQIW</sequence>
<dbReference type="InterPro" id="IPR007111">
    <property type="entry name" value="NACHT_NTPase"/>
</dbReference>
<keyword evidence="3" id="KW-0812">Transmembrane</keyword>
<gene>
    <name evidence="5" type="ORF">D0861_03289</name>
</gene>
<evidence type="ECO:0000256" key="1">
    <source>
        <dbReference type="ARBA" id="ARBA00022737"/>
    </source>
</evidence>
<dbReference type="Gene3D" id="3.40.50.300">
    <property type="entry name" value="P-loop containing nucleotide triphosphate hydrolases"/>
    <property type="match status" value="1"/>
</dbReference>
<protein>
    <recommendedName>
        <fullName evidence="4">NACHT domain-containing protein</fullName>
    </recommendedName>
</protein>
<feature type="region of interest" description="Disordered" evidence="2">
    <location>
        <begin position="210"/>
        <end position="358"/>
    </location>
</feature>
<feature type="compositionally biased region" description="Basic and acidic residues" evidence="2">
    <location>
        <begin position="15"/>
        <end position="28"/>
    </location>
</feature>
<dbReference type="PROSITE" id="PS50837">
    <property type="entry name" value="NACHT"/>
    <property type="match status" value="1"/>
</dbReference>
<feature type="compositionally biased region" description="Acidic residues" evidence="2">
    <location>
        <begin position="451"/>
        <end position="476"/>
    </location>
</feature>
<comment type="caution">
    <text evidence="5">The sequence shown here is derived from an EMBL/GenBank/DDBJ whole genome shotgun (WGS) entry which is preliminary data.</text>
</comment>
<keyword evidence="3" id="KW-0472">Membrane</keyword>
<feature type="region of interest" description="Disordered" evidence="2">
    <location>
        <begin position="443"/>
        <end position="574"/>
    </location>
</feature>
<dbReference type="OrthoDB" id="443402at2759"/>
<dbReference type="InterPro" id="IPR027417">
    <property type="entry name" value="P-loop_NTPase"/>
</dbReference>
<keyword evidence="1" id="KW-0677">Repeat</keyword>
<dbReference type="Pfam" id="PF24883">
    <property type="entry name" value="NPHP3_N"/>
    <property type="match status" value="1"/>
</dbReference>
<dbReference type="VEuPathDB" id="FungiDB:BTJ68_13804"/>
<evidence type="ECO:0000313" key="5">
    <source>
        <dbReference type="EMBL" id="RMY91131.1"/>
    </source>
</evidence>
<feature type="region of interest" description="Disordered" evidence="2">
    <location>
        <begin position="376"/>
        <end position="420"/>
    </location>
</feature>
<feature type="compositionally biased region" description="Basic and acidic residues" evidence="2">
    <location>
        <begin position="498"/>
        <end position="511"/>
    </location>
</feature>
<accession>A0A3M7FS27</accession>
<name>A0A3M7FS27_HORWE</name>
<dbReference type="PANTHER" id="PTHR10039">
    <property type="entry name" value="AMELOGENIN"/>
    <property type="match status" value="1"/>
</dbReference>
<dbReference type="InterPro" id="IPR056884">
    <property type="entry name" value="NPHP3-like_N"/>
</dbReference>
<dbReference type="Pfam" id="PF25053">
    <property type="entry name" value="DUF7791"/>
    <property type="match status" value="1"/>
</dbReference>
<feature type="domain" description="NACHT" evidence="4">
    <location>
        <begin position="960"/>
        <end position="1116"/>
    </location>
</feature>
<dbReference type="SUPFAM" id="SSF52540">
    <property type="entry name" value="P-loop containing nucleoside triphosphate hydrolases"/>
    <property type="match status" value="1"/>
</dbReference>
<feature type="region of interest" description="Disordered" evidence="2">
    <location>
        <begin position="1"/>
        <end position="37"/>
    </location>
</feature>
<feature type="transmembrane region" description="Helical" evidence="3">
    <location>
        <begin position="1592"/>
        <end position="1609"/>
    </location>
</feature>
<evidence type="ECO:0000259" key="4">
    <source>
        <dbReference type="PROSITE" id="PS50837"/>
    </source>
</evidence>
<evidence type="ECO:0000256" key="3">
    <source>
        <dbReference type="SAM" id="Phobius"/>
    </source>
</evidence>
<feature type="compositionally biased region" description="Polar residues" evidence="2">
    <location>
        <begin position="512"/>
        <end position="523"/>
    </location>
</feature>
<dbReference type="PANTHER" id="PTHR10039:SF5">
    <property type="entry name" value="NACHT DOMAIN-CONTAINING PROTEIN"/>
    <property type="match status" value="1"/>
</dbReference>
<evidence type="ECO:0000313" key="6">
    <source>
        <dbReference type="Proteomes" id="UP000268823"/>
    </source>
</evidence>